<reference evidence="2 3" key="1">
    <citation type="submission" date="2017-05" db="EMBL/GenBank/DDBJ databases">
        <authorList>
            <person name="Varghese N."/>
            <person name="Submissions S."/>
        </authorList>
    </citation>
    <scope>NUCLEOTIDE SEQUENCE [LARGE SCALE GENOMIC DNA]</scope>
    <source>
        <strain evidence="2 3">DSM 45474</strain>
    </source>
</reference>
<dbReference type="Gene3D" id="3.40.630.30">
    <property type="match status" value="1"/>
</dbReference>
<organism evidence="2 3">
    <name type="scientific">Melghirimyces algeriensis</name>
    <dbReference type="NCBI Taxonomy" id="910412"/>
    <lineage>
        <taxon>Bacteria</taxon>
        <taxon>Bacillati</taxon>
        <taxon>Bacillota</taxon>
        <taxon>Bacilli</taxon>
        <taxon>Bacillales</taxon>
        <taxon>Thermoactinomycetaceae</taxon>
        <taxon>Melghirimyces</taxon>
    </lineage>
</organism>
<feature type="domain" description="N-acetyltransferase" evidence="1">
    <location>
        <begin position="25"/>
        <end position="181"/>
    </location>
</feature>
<proteinExistence type="predicted"/>
<dbReference type="PANTHER" id="PTHR43441:SF11">
    <property type="entry name" value="RIBOSOMAL-PROTEIN-SERINE ACETYLTRANSFERASE"/>
    <property type="match status" value="1"/>
</dbReference>
<dbReference type="GO" id="GO:0008999">
    <property type="term" value="F:protein-N-terminal-alanine acetyltransferase activity"/>
    <property type="evidence" value="ECO:0007669"/>
    <property type="project" value="TreeGrafter"/>
</dbReference>
<dbReference type="Pfam" id="PF13302">
    <property type="entry name" value="Acetyltransf_3"/>
    <property type="match status" value="1"/>
</dbReference>
<evidence type="ECO:0000259" key="1">
    <source>
        <dbReference type="PROSITE" id="PS51186"/>
    </source>
</evidence>
<dbReference type="InterPro" id="IPR000182">
    <property type="entry name" value="GNAT_dom"/>
</dbReference>
<keyword evidence="3" id="KW-1185">Reference proteome</keyword>
<evidence type="ECO:0000313" key="2">
    <source>
        <dbReference type="EMBL" id="SMO60484.1"/>
    </source>
</evidence>
<name>A0A521CM33_9BACL</name>
<dbReference type="AlphaFoldDB" id="A0A521CM33"/>
<dbReference type="InterPro" id="IPR051908">
    <property type="entry name" value="Ribosomal_N-acetyltransferase"/>
</dbReference>
<dbReference type="GO" id="GO:1990189">
    <property type="term" value="F:protein N-terminal-serine acetyltransferase activity"/>
    <property type="evidence" value="ECO:0007669"/>
    <property type="project" value="TreeGrafter"/>
</dbReference>
<dbReference type="PANTHER" id="PTHR43441">
    <property type="entry name" value="RIBOSOMAL-PROTEIN-SERINE ACETYLTRANSFERASE"/>
    <property type="match status" value="1"/>
</dbReference>
<protein>
    <submittedName>
        <fullName evidence="2">Ribosomal-protein-serine acetyltransferase</fullName>
    </submittedName>
</protein>
<sequence length="185" mass="21202">MNLTIQAGENLYLILFQSHHASALFHLIEKNRSLLEPWLPWIRRIRDINGIKGYIQRSLTSFSQGHEAHFGIWNQGVLIGSITVERMDHFNKVAELGYWLSRDQTGRGLVTRSVQGIASYLFQEHRMHRLEIRTEATNHSSRHVAIRAGFREEGILREALQTARGTDDLIIYGLLSSEFAEPANP</sequence>
<accession>A0A521CM33</accession>
<dbReference type="EMBL" id="FXTI01000004">
    <property type="protein sequence ID" value="SMO60484.1"/>
    <property type="molecule type" value="Genomic_DNA"/>
</dbReference>
<keyword evidence="2" id="KW-0808">Transferase</keyword>
<dbReference type="InterPro" id="IPR016181">
    <property type="entry name" value="Acyl_CoA_acyltransferase"/>
</dbReference>
<dbReference type="GO" id="GO:0005737">
    <property type="term" value="C:cytoplasm"/>
    <property type="evidence" value="ECO:0007669"/>
    <property type="project" value="TreeGrafter"/>
</dbReference>
<dbReference type="SUPFAM" id="SSF55729">
    <property type="entry name" value="Acyl-CoA N-acyltransferases (Nat)"/>
    <property type="match status" value="1"/>
</dbReference>
<dbReference type="Proteomes" id="UP000315636">
    <property type="component" value="Unassembled WGS sequence"/>
</dbReference>
<dbReference type="RefSeq" id="WP_142505156.1">
    <property type="nucleotide sequence ID" value="NZ_FXTI01000004.1"/>
</dbReference>
<evidence type="ECO:0000313" key="3">
    <source>
        <dbReference type="Proteomes" id="UP000315636"/>
    </source>
</evidence>
<dbReference type="OrthoDB" id="9799321at2"/>
<gene>
    <name evidence="2" type="ORF">SAMN06264849_10475</name>
</gene>
<dbReference type="PROSITE" id="PS51186">
    <property type="entry name" value="GNAT"/>
    <property type="match status" value="1"/>
</dbReference>